<accession>A0A831NTB6</accession>
<keyword evidence="1" id="KW-0175">Coiled coil</keyword>
<name>A0A831NTB6_9GAMM</name>
<gene>
    <name evidence="2" type="ORF">ENG92_02330</name>
</gene>
<evidence type="ECO:0000313" key="2">
    <source>
        <dbReference type="EMBL" id="HDK37837.1"/>
    </source>
</evidence>
<dbReference type="Gene3D" id="3.30.450.40">
    <property type="match status" value="1"/>
</dbReference>
<evidence type="ECO:0000256" key="1">
    <source>
        <dbReference type="SAM" id="Coils"/>
    </source>
</evidence>
<dbReference type="Proteomes" id="UP000885822">
    <property type="component" value="Unassembled WGS sequence"/>
</dbReference>
<proteinExistence type="predicted"/>
<dbReference type="InterPro" id="IPR029016">
    <property type="entry name" value="GAF-like_dom_sf"/>
</dbReference>
<reference evidence="2" key="1">
    <citation type="journal article" date="2020" name="mSystems">
        <title>Genome- and Community-Level Interaction Insights into Carbon Utilization and Element Cycling Functions of Hydrothermarchaeota in Hydrothermal Sediment.</title>
        <authorList>
            <person name="Zhou Z."/>
            <person name="Liu Y."/>
            <person name="Xu W."/>
            <person name="Pan J."/>
            <person name="Luo Z.H."/>
            <person name="Li M."/>
        </authorList>
    </citation>
    <scope>NUCLEOTIDE SEQUENCE [LARGE SCALE GENOMIC DNA]</scope>
    <source>
        <strain evidence="2">HyVt-26</strain>
    </source>
</reference>
<dbReference type="PANTHER" id="PTHR38765">
    <property type="entry name" value="DUF484 DOMAIN-CONTAINING PROTEIN"/>
    <property type="match status" value="1"/>
</dbReference>
<sequence length="83" mass="9862">MNSNIDQELETQLCDYLLSHPDFFVRHRDLLHDLRIPHHTGGAVSLLEHKIRMLEDKAESYRKQLQKLIAVARDNEHLNQRLH</sequence>
<dbReference type="Pfam" id="PF04340">
    <property type="entry name" value="DUF484"/>
    <property type="match status" value="1"/>
</dbReference>
<dbReference type="EMBL" id="DRCV01000106">
    <property type="protein sequence ID" value="HDK37837.1"/>
    <property type="molecule type" value="Genomic_DNA"/>
</dbReference>
<feature type="coiled-coil region" evidence="1">
    <location>
        <begin position="44"/>
        <end position="71"/>
    </location>
</feature>
<dbReference type="AlphaFoldDB" id="A0A831NTB6"/>
<dbReference type="InterPro" id="IPR007435">
    <property type="entry name" value="DUF484"/>
</dbReference>
<feature type="non-terminal residue" evidence="2">
    <location>
        <position position="83"/>
    </location>
</feature>
<protein>
    <submittedName>
        <fullName evidence="2">DUF484 family protein</fullName>
    </submittedName>
</protein>
<comment type="caution">
    <text evidence="2">The sequence shown here is derived from an EMBL/GenBank/DDBJ whole genome shotgun (WGS) entry which is preliminary data.</text>
</comment>
<dbReference type="PANTHER" id="PTHR38765:SF1">
    <property type="entry name" value="DUF484 DOMAIN-CONTAINING PROTEIN"/>
    <property type="match status" value="1"/>
</dbReference>
<organism evidence="2">
    <name type="scientific">Thiolapillus brandeum</name>
    <dbReference type="NCBI Taxonomy" id="1076588"/>
    <lineage>
        <taxon>Bacteria</taxon>
        <taxon>Pseudomonadati</taxon>
        <taxon>Pseudomonadota</taxon>
        <taxon>Gammaproteobacteria</taxon>
        <taxon>Chromatiales</taxon>
        <taxon>Sedimenticolaceae</taxon>
        <taxon>Thiolapillus</taxon>
    </lineage>
</organism>